<gene>
    <name evidence="1" type="ORF">P8X34_10175</name>
</gene>
<accession>A0ABV4T8Y2</accession>
<proteinExistence type="predicted"/>
<keyword evidence="2" id="KW-1185">Reference proteome</keyword>
<reference evidence="1 2" key="1">
    <citation type="submission" date="2023-03" db="EMBL/GenBank/DDBJ databases">
        <title>Speciation in Pyrococcus: adaptation to high temperature as a mechanism.</title>
        <authorList>
            <person name="Gu J."/>
        </authorList>
    </citation>
    <scope>NUCLEOTIDE SEQUENCE [LARGE SCALE GENOMIC DNA]</scope>
    <source>
        <strain evidence="1 2">LMOA34</strain>
    </source>
</reference>
<dbReference type="RefSeq" id="WP_372824406.1">
    <property type="nucleotide sequence ID" value="NZ_JARRIG010000007.1"/>
</dbReference>
<evidence type="ECO:0000313" key="1">
    <source>
        <dbReference type="EMBL" id="MFA4805089.1"/>
    </source>
</evidence>
<evidence type="ECO:0000313" key="2">
    <source>
        <dbReference type="Proteomes" id="UP001571980"/>
    </source>
</evidence>
<protein>
    <submittedName>
        <fullName evidence="1">Uncharacterized protein</fullName>
    </submittedName>
</protein>
<name>A0ABV4T8Y2_9EURY</name>
<sequence>MLVKYDPLHALSLAKNYFINISNFTGKSLSELLGLSVEDFGKVLSNATVEGYAYFLADYLTTTYPLEPDTKKLVKWMDALVDSLSPSENYYLTWGSAFGKVYPVVQGVGDFLLSPSVEERVKSNVILVGAMSYSSENYLLGLNTRGEDSYVLSLRGAVVKSNPLGKGYPKLTIIKTAFWLIRDIVKLAELVVTAEVVRAARESSEFAREYDELKVIAKLLSPRKVYAHAFTQEVSGSISGGSANREFTNPYPLLLKFAAPVVRDLVGGLPEGLVSEFEHEVGPVKEAGEGNLFLYAVQKLAVEAPQRVKDLVRERVAALHKLAEAFNAGGEKVVQILPLLWVDKVRDDPTFLKLRKRRALTFMLLSGWNVGDEDLLGGRAFAGKKNVREEFVDSLEYDDADVDYIVSYYFASAEDFAKMNAVISIARANYNHDKKIVGRVTVRQNRSACI</sequence>
<dbReference type="EMBL" id="JARRIG010000007">
    <property type="protein sequence ID" value="MFA4805089.1"/>
    <property type="molecule type" value="Genomic_DNA"/>
</dbReference>
<comment type="caution">
    <text evidence="1">The sequence shown here is derived from an EMBL/GenBank/DDBJ whole genome shotgun (WGS) entry which is preliminary data.</text>
</comment>
<organism evidence="1 2">
    <name type="scientific">Pyrococcus kukulkanii</name>
    <dbReference type="NCBI Taxonomy" id="1609559"/>
    <lineage>
        <taxon>Archaea</taxon>
        <taxon>Methanobacteriati</taxon>
        <taxon>Methanobacteriota</taxon>
        <taxon>Thermococci</taxon>
        <taxon>Thermococcales</taxon>
        <taxon>Thermococcaceae</taxon>
        <taxon>Pyrococcus</taxon>
    </lineage>
</organism>
<dbReference type="Proteomes" id="UP001571980">
    <property type="component" value="Unassembled WGS sequence"/>
</dbReference>